<evidence type="ECO:0000313" key="2">
    <source>
        <dbReference type="Proteomes" id="UP001500795"/>
    </source>
</evidence>
<dbReference type="InterPro" id="IPR052026">
    <property type="entry name" value="ExeA_AAA_ATPase_DNA-bind"/>
</dbReference>
<dbReference type="InterPro" id="IPR008868">
    <property type="entry name" value="TniB"/>
</dbReference>
<dbReference type="PANTHER" id="PTHR35894">
    <property type="entry name" value="GENERAL SECRETION PATHWAY PROTEIN A-RELATED"/>
    <property type="match status" value="1"/>
</dbReference>
<comment type="caution">
    <text evidence="1">The sequence shown here is derived from an EMBL/GenBank/DDBJ whole genome shotgun (WGS) entry which is preliminary data.</text>
</comment>
<keyword evidence="2" id="KW-1185">Reference proteome</keyword>
<dbReference type="SUPFAM" id="SSF52540">
    <property type="entry name" value="P-loop containing nucleoside triphosphate hydrolases"/>
    <property type="match status" value="1"/>
</dbReference>
<evidence type="ECO:0000313" key="1">
    <source>
        <dbReference type="EMBL" id="GAA3528406.1"/>
    </source>
</evidence>
<dbReference type="Pfam" id="PF05621">
    <property type="entry name" value="TniB"/>
    <property type="match status" value="1"/>
</dbReference>
<name>A0ABP6V3X6_9GAMM</name>
<protein>
    <submittedName>
        <fullName evidence="1">TniB family NTP-binding protein</fullName>
    </submittedName>
</protein>
<dbReference type="InterPro" id="IPR027417">
    <property type="entry name" value="P-loop_NTPase"/>
</dbReference>
<reference evidence="2" key="1">
    <citation type="journal article" date="2019" name="Int. J. Syst. Evol. Microbiol.">
        <title>The Global Catalogue of Microorganisms (GCM) 10K type strain sequencing project: providing services to taxonomists for standard genome sequencing and annotation.</title>
        <authorList>
            <consortium name="The Broad Institute Genomics Platform"/>
            <consortium name="The Broad Institute Genome Sequencing Center for Infectious Disease"/>
            <person name="Wu L."/>
            <person name="Ma J."/>
        </authorList>
    </citation>
    <scope>NUCLEOTIDE SEQUENCE [LARGE SCALE GENOMIC DNA]</scope>
    <source>
        <strain evidence="2">JCM 17110</strain>
    </source>
</reference>
<dbReference type="Proteomes" id="UP001500795">
    <property type="component" value="Unassembled WGS sequence"/>
</dbReference>
<organism evidence="1 2">
    <name type="scientific">Zobellella aerophila</name>
    <dbReference type="NCBI Taxonomy" id="870480"/>
    <lineage>
        <taxon>Bacteria</taxon>
        <taxon>Pseudomonadati</taxon>
        <taxon>Pseudomonadota</taxon>
        <taxon>Gammaproteobacteria</taxon>
        <taxon>Aeromonadales</taxon>
        <taxon>Aeromonadaceae</taxon>
        <taxon>Zobellella</taxon>
    </lineage>
</organism>
<accession>A0ABP6V3X6</accession>
<gene>
    <name evidence="1" type="ORF">GCM10022394_04470</name>
</gene>
<dbReference type="Gene3D" id="3.40.50.300">
    <property type="entry name" value="P-loop containing nucleotide triphosphate hydrolases"/>
    <property type="match status" value="1"/>
</dbReference>
<sequence>MATDQTLPPEKEDLLRQFVTCFVEYPVVTKIYEDFDRLRYNHRLGGEQQCMLLTGDAGSGKSMLVKNYQQHFSKASQGGYSHNPLLFSRIPSRPTLSATILQLIRDLGQDSAARVQRRSSDIYLTDVLVQSLIKYGIELIVIDEFQELVEYKTDRKRTEIANRLKLVSEKARISIVLVGMPWAKKITEEPQWASRLMIRRQIPFFKISEERDNFVRFLMGLANRMPLLETPRLQEKHTVFALFSVCKGCLRILKYFLNEALKLALLDDAPTLQKEHLSRTFVMLHPEKTNPFKQNIDELLVSEVKEYSRYDEGATHSEDAVIPTQFTDRLPISMLLKKSR</sequence>
<dbReference type="EMBL" id="BAABCX010000001">
    <property type="protein sequence ID" value="GAA3528406.1"/>
    <property type="molecule type" value="Genomic_DNA"/>
</dbReference>
<dbReference type="RefSeq" id="WP_344954301.1">
    <property type="nucleotide sequence ID" value="NZ_BAABCX010000001.1"/>
</dbReference>
<dbReference type="PANTHER" id="PTHR35894:SF1">
    <property type="entry name" value="PHOSPHORIBULOKINASE _ URIDINE KINASE FAMILY"/>
    <property type="match status" value="1"/>
</dbReference>
<proteinExistence type="predicted"/>